<dbReference type="InterPro" id="IPR011989">
    <property type="entry name" value="ARM-like"/>
</dbReference>
<accession>A0ABM5EMW8</accession>
<organism evidence="2 3">
    <name type="scientific">Pogona vitticeps</name>
    <name type="common">central bearded dragon</name>
    <dbReference type="NCBI Taxonomy" id="103695"/>
    <lineage>
        <taxon>Eukaryota</taxon>
        <taxon>Metazoa</taxon>
        <taxon>Chordata</taxon>
        <taxon>Craniata</taxon>
        <taxon>Vertebrata</taxon>
        <taxon>Euteleostomi</taxon>
        <taxon>Lepidosauria</taxon>
        <taxon>Squamata</taxon>
        <taxon>Bifurcata</taxon>
        <taxon>Unidentata</taxon>
        <taxon>Episquamata</taxon>
        <taxon>Toxicofera</taxon>
        <taxon>Iguania</taxon>
        <taxon>Acrodonta</taxon>
        <taxon>Agamidae</taxon>
        <taxon>Amphibolurinae</taxon>
        <taxon>Pogona</taxon>
    </lineage>
</organism>
<proteinExistence type="predicted"/>
<dbReference type="GeneID" id="140701741"/>
<dbReference type="Gene3D" id="1.25.10.10">
    <property type="entry name" value="Leucine-rich Repeat Variant"/>
    <property type="match status" value="1"/>
</dbReference>
<protein>
    <submittedName>
        <fullName evidence="3">Maestro heat-like repeat-containing protein family member 2A isoform X2</fullName>
    </submittedName>
</protein>
<dbReference type="SUPFAM" id="SSF48371">
    <property type="entry name" value="ARM repeat"/>
    <property type="match status" value="1"/>
</dbReference>
<dbReference type="Proteomes" id="UP001652642">
    <property type="component" value="Chromosome 7"/>
</dbReference>
<feature type="domain" description="Maestro/Maestro-like HEAT-repeats" evidence="1">
    <location>
        <begin position="4"/>
        <end position="142"/>
    </location>
</feature>
<sequence>MAGATKPVHAKAMARELGGYLPTLLLHFQDPSPDVAKASWMAFVSCAPFLGLQDLAWETEVRRLLAEASDTWHPRLMGQVCGQLAQRKDPTLLDTLMRGLPRSMHCAQEGIRLAACQLAGVLAETMDAQRLEKLDWEPLLQASQNPRGQEN</sequence>
<gene>
    <name evidence="3" type="primary">LOC140701741</name>
</gene>
<dbReference type="InterPro" id="IPR055406">
    <property type="entry name" value="HEAT_Maestro"/>
</dbReference>
<dbReference type="RefSeq" id="XP_072834500.1">
    <property type="nucleotide sequence ID" value="XM_072978399.1"/>
</dbReference>
<dbReference type="Pfam" id="PF23227">
    <property type="entry name" value="HEAT_MROH2B_C"/>
    <property type="match status" value="1"/>
</dbReference>
<keyword evidence="2" id="KW-1185">Reference proteome</keyword>
<reference evidence="3" key="1">
    <citation type="submission" date="2025-08" db="UniProtKB">
        <authorList>
            <consortium name="RefSeq"/>
        </authorList>
    </citation>
    <scope>IDENTIFICATION</scope>
</reference>
<evidence type="ECO:0000259" key="1">
    <source>
        <dbReference type="Pfam" id="PF23227"/>
    </source>
</evidence>
<dbReference type="InterPro" id="IPR016024">
    <property type="entry name" value="ARM-type_fold"/>
</dbReference>
<evidence type="ECO:0000313" key="3">
    <source>
        <dbReference type="RefSeq" id="XP_072834500.1"/>
    </source>
</evidence>
<evidence type="ECO:0000313" key="2">
    <source>
        <dbReference type="Proteomes" id="UP001652642"/>
    </source>
</evidence>
<name>A0ABM5EMW8_9SAUR</name>